<accession>A0A0S7XWL5</accession>
<reference evidence="8 9" key="1">
    <citation type="journal article" date="2015" name="Microbiome">
        <title>Genomic resolution of linkages in carbon, nitrogen, and sulfur cycling among widespread estuary sediment bacteria.</title>
        <authorList>
            <person name="Baker B.J."/>
            <person name="Lazar C.S."/>
            <person name="Teske A.P."/>
            <person name="Dick G.J."/>
        </authorList>
    </citation>
    <scope>NUCLEOTIDE SEQUENCE [LARGE SCALE GENOMIC DNA]</scope>
    <source>
        <strain evidence="8">DG_54_3</strain>
    </source>
</reference>
<dbReference type="Proteomes" id="UP000051861">
    <property type="component" value="Unassembled WGS sequence"/>
</dbReference>
<comment type="cofactor">
    <cofactor evidence="6">
        <name>[2Fe-2S] cluster</name>
        <dbReference type="ChEBI" id="CHEBI:190135"/>
    </cofactor>
</comment>
<dbReference type="GO" id="GO:0046872">
    <property type="term" value="F:metal ion binding"/>
    <property type="evidence" value="ECO:0007669"/>
    <property type="project" value="UniProtKB-KW"/>
</dbReference>
<dbReference type="InterPro" id="IPR028431">
    <property type="entry name" value="NADP_DH_HndA-like"/>
</dbReference>
<dbReference type="EMBL" id="LIZX01000085">
    <property type="protein sequence ID" value="KPJ66284.1"/>
    <property type="molecule type" value="Genomic_DNA"/>
</dbReference>
<comment type="caution">
    <text evidence="8">The sequence shown here is derived from an EMBL/GenBank/DDBJ whole genome shotgun (WGS) entry which is preliminary data.</text>
</comment>
<evidence type="ECO:0000256" key="1">
    <source>
        <dbReference type="ARBA" id="ARBA00010643"/>
    </source>
</evidence>
<dbReference type="InterPro" id="IPR002023">
    <property type="entry name" value="NuoE-like"/>
</dbReference>
<gene>
    <name evidence="8" type="ORF">AMJ44_08645</name>
</gene>
<comment type="cofactor">
    <cofactor evidence="7">
        <name>[2Fe-2S] cluster</name>
        <dbReference type="ChEBI" id="CHEBI:190135"/>
    </cofactor>
    <text evidence="7">Binds 1 [2Fe-2S] cluster.</text>
</comment>
<dbReference type="PROSITE" id="PS01099">
    <property type="entry name" value="COMPLEX1_24K"/>
    <property type="match status" value="1"/>
</dbReference>
<keyword evidence="5 7" id="KW-0411">Iron-sulfur</keyword>
<evidence type="ECO:0008006" key="10">
    <source>
        <dbReference type="Google" id="ProtNLM"/>
    </source>
</evidence>
<feature type="binding site" evidence="7">
    <location>
        <position position="79"/>
    </location>
    <ligand>
        <name>[2Fe-2S] cluster</name>
        <dbReference type="ChEBI" id="CHEBI:190135"/>
    </ligand>
</feature>
<feature type="binding site" evidence="7">
    <location>
        <position position="120"/>
    </location>
    <ligand>
        <name>[2Fe-2S] cluster</name>
        <dbReference type="ChEBI" id="CHEBI:190135"/>
    </ligand>
</feature>
<organism evidence="8 9">
    <name type="scientific">candidate division WOR-1 bacterium DG_54_3</name>
    <dbReference type="NCBI Taxonomy" id="1703775"/>
    <lineage>
        <taxon>Bacteria</taxon>
        <taxon>Bacillati</taxon>
        <taxon>Saganbacteria</taxon>
    </lineage>
</organism>
<dbReference type="PANTHER" id="PTHR43342">
    <property type="entry name" value="NADH-QUINONE OXIDOREDUCTASE, E SUBUNIT"/>
    <property type="match status" value="1"/>
</dbReference>
<proteinExistence type="inferred from homology"/>
<dbReference type="Gene3D" id="1.10.10.1590">
    <property type="entry name" value="NADH-quinone oxidoreductase subunit E"/>
    <property type="match status" value="1"/>
</dbReference>
<evidence type="ECO:0000256" key="7">
    <source>
        <dbReference type="PIRSR" id="PIRSR000216-1"/>
    </source>
</evidence>
<evidence type="ECO:0000256" key="4">
    <source>
        <dbReference type="ARBA" id="ARBA00023004"/>
    </source>
</evidence>
<dbReference type="NCBIfam" id="NF005722">
    <property type="entry name" value="PRK07539.1-2"/>
    <property type="match status" value="1"/>
</dbReference>
<evidence type="ECO:0000256" key="2">
    <source>
        <dbReference type="ARBA" id="ARBA00022714"/>
    </source>
</evidence>
<dbReference type="InterPro" id="IPR041921">
    <property type="entry name" value="NuoE_N"/>
</dbReference>
<keyword evidence="3 7" id="KW-0479">Metal-binding</keyword>
<evidence type="ECO:0000313" key="8">
    <source>
        <dbReference type="EMBL" id="KPJ66284.1"/>
    </source>
</evidence>
<comment type="similarity">
    <text evidence="1">Belongs to the complex I 24 kDa subunit family.</text>
</comment>
<protein>
    <recommendedName>
        <fullName evidence="10">NADH dehydrogenase</fullName>
    </recommendedName>
</protein>
<feature type="binding site" evidence="7">
    <location>
        <position position="84"/>
    </location>
    <ligand>
        <name>[2Fe-2S] cluster</name>
        <dbReference type="ChEBI" id="CHEBI:190135"/>
    </ligand>
</feature>
<evidence type="ECO:0000313" key="9">
    <source>
        <dbReference type="Proteomes" id="UP000051861"/>
    </source>
</evidence>
<dbReference type="PIRSF" id="PIRSF000216">
    <property type="entry name" value="NADH_DH_24kDa"/>
    <property type="match status" value="1"/>
</dbReference>
<dbReference type="CDD" id="cd03064">
    <property type="entry name" value="TRX_Fd_NuoE"/>
    <property type="match status" value="1"/>
</dbReference>
<keyword evidence="2 7" id="KW-0001">2Fe-2S</keyword>
<dbReference type="AlphaFoldDB" id="A0A0S7XWL5"/>
<dbReference type="PANTHER" id="PTHR43342:SF1">
    <property type="entry name" value="BIFURCATING [FEFE] HYDROGENASE GAMMA SUBUNIT"/>
    <property type="match status" value="1"/>
</dbReference>
<dbReference type="GO" id="GO:0016491">
    <property type="term" value="F:oxidoreductase activity"/>
    <property type="evidence" value="ECO:0007669"/>
    <property type="project" value="InterPro"/>
</dbReference>
<keyword evidence="4 7" id="KW-0408">Iron</keyword>
<dbReference type="Gene3D" id="3.40.30.10">
    <property type="entry name" value="Glutaredoxin"/>
    <property type="match status" value="1"/>
</dbReference>
<name>A0A0S7XWL5_UNCSA</name>
<feature type="binding site" evidence="7">
    <location>
        <position position="124"/>
    </location>
    <ligand>
        <name>[2Fe-2S] cluster</name>
        <dbReference type="ChEBI" id="CHEBI:190135"/>
    </ligand>
</feature>
<sequence>MTSVAHTYYNKIFSAFKGEEGDLIPILQRTQEKLGYISEEAVNHISRFLKISENQIFGVASFYSQFRFNPPGRNSIKVCMGTACHVRGGQILCEEVERALDISPGETTKDGRFDFQRVACLGCCALAPVVQINDEIHSRMTVVRLKESLNKYD</sequence>
<dbReference type="SUPFAM" id="SSF52833">
    <property type="entry name" value="Thioredoxin-like"/>
    <property type="match status" value="1"/>
</dbReference>
<dbReference type="InterPro" id="IPR036249">
    <property type="entry name" value="Thioredoxin-like_sf"/>
</dbReference>
<dbReference type="InterPro" id="IPR042128">
    <property type="entry name" value="NuoE_dom"/>
</dbReference>
<evidence type="ECO:0000256" key="3">
    <source>
        <dbReference type="ARBA" id="ARBA00022723"/>
    </source>
</evidence>
<evidence type="ECO:0000256" key="6">
    <source>
        <dbReference type="ARBA" id="ARBA00034078"/>
    </source>
</evidence>
<dbReference type="Pfam" id="PF01257">
    <property type="entry name" value="2Fe-2S_thioredx"/>
    <property type="match status" value="1"/>
</dbReference>
<evidence type="ECO:0000256" key="5">
    <source>
        <dbReference type="ARBA" id="ARBA00023014"/>
    </source>
</evidence>
<dbReference type="GO" id="GO:0051537">
    <property type="term" value="F:2 iron, 2 sulfur cluster binding"/>
    <property type="evidence" value="ECO:0007669"/>
    <property type="project" value="UniProtKB-KW"/>
</dbReference>